<protein>
    <submittedName>
        <fullName evidence="2 4">Uncharacterized protein</fullName>
    </submittedName>
</protein>
<evidence type="ECO:0000256" key="1">
    <source>
        <dbReference type="SAM" id="MobiDB-lite"/>
    </source>
</evidence>
<keyword evidence="3" id="KW-1185">Reference proteome</keyword>
<gene>
    <name evidence="2" type="ORF">SSLN_LOCUS18977</name>
</gene>
<dbReference type="WBParaSite" id="SSLN_0001969701-mRNA-1">
    <property type="protein sequence ID" value="SSLN_0001969701-mRNA-1"/>
    <property type="gene ID" value="SSLN_0001969701"/>
</dbReference>
<feature type="region of interest" description="Disordered" evidence="1">
    <location>
        <begin position="41"/>
        <end position="103"/>
    </location>
</feature>
<feature type="compositionally biased region" description="Polar residues" evidence="1">
    <location>
        <begin position="83"/>
        <end position="103"/>
    </location>
</feature>
<proteinExistence type="predicted"/>
<dbReference type="EMBL" id="UYSU01045850">
    <property type="protein sequence ID" value="VDM05363.1"/>
    <property type="molecule type" value="Genomic_DNA"/>
</dbReference>
<name>A0A183TR79_SCHSO</name>
<reference evidence="4" key="1">
    <citation type="submission" date="2016-06" db="UniProtKB">
        <authorList>
            <consortium name="WormBaseParasite"/>
        </authorList>
    </citation>
    <scope>IDENTIFICATION</scope>
</reference>
<accession>A0A183TR79</accession>
<feature type="compositionally biased region" description="Pro residues" evidence="1">
    <location>
        <begin position="58"/>
        <end position="80"/>
    </location>
</feature>
<sequence>MANIIGARDFLEACYSCAGSINGHVDLGINFEGIRLRLTAPRLNATSTTSNLATRNPNDPPSPPPPAPPGTAVVPPPPSPSSQSNMTQLIQANGMSALSRQPL</sequence>
<feature type="compositionally biased region" description="Polar residues" evidence="1">
    <location>
        <begin position="44"/>
        <end position="57"/>
    </location>
</feature>
<dbReference type="AlphaFoldDB" id="A0A183TR79"/>
<organism evidence="4">
    <name type="scientific">Schistocephalus solidus</name>
    <name type="common">Tapeworm</name>
    <dbReference type="NCBI Taxonomy" id="70667"/>
    <lineage>
        <taxon>Eukaryota</taxon>
        <taxon>Metazoa</taxon>
        <taxon>Spiralia</taxon>
        <taxon>Lophotrochozoa</taxon>
        <taxon>Platyhelminthes</taxon>
        <taxon>Cestoda</taxon>
        <taxon>Eucestoda</taxon>
        <taxon>Diphyllobothriidea</taxon>
        <taxon>Diphyllobothriidae</taxon>
        <taxon>Schistocephalus</taxon>
    </lineage>
</organism>
<dbReference type="Proteomes" id="UP000275846">
    <property type="component" value="Unassembled WGS sequence"/>
</dbReference>
<reference evidence="2 3" key="2">
    <citation type="submission" date="2018-11" db="EMBL/GenBank/DDBJ databases">
        <authorList>
            <consortium name="Pathogen Informatics"/>
        </authorList>
    </citation>
    <scope>NUCLEOTIDE SEQUENCE [LARGE SCALE GENOMIC DNA]</scope>
    <source>
        <strain evidence="2 3">NST_G2</strain>
    </source>
</reference>
<evidence type="ECO:0000313" key="2">
    <source>
        <dbReference type="EMBL" id="VDM05363.1"/>
    </source>
</evidence>
<evidence type="ECO:0000313" key="3">
    <source>
        <dbReference type="Proteomes" id="UP000275846"/>
    </source>
</evidence>
<evidence type="ECO:0000313" key="4">
    <source>
        <dbReference type="WBParaSite" id="SSLN_0001969701-mRNA-1"/>
    </source>
</evidence>